<name>A0ACC2M830_PERAE</name>
<dbReference type="EMBL" id="CM056813">
    <property type="protein sequence ID" value="KAJ8641481.1"/>
    <property type="molecule type" value="Genomic_DNA"/>
</dbReference>
<evidence type="ECO:0000313" key="2">
    <source>
        <dbReference type="Proteomes" id="UP001234297"/>
    </source>
</evidence>
<evidence type="ECO:0000313" key="1">
    <source>
        <dbReference type="EMBL" id="KAJ8641481.1"/>
    </source>
</evidence>
<dbReference type="Proteomes" id="UP001234297">
    <property type="component" value="Chromosome 5"/>
</dbReference>
<protein>
    <submittedName>
        <fullName evidence="1">Uncharacterized protein</fullName>
    </submittedName>
</protein>
<gene>
    <name evidence="1" type="ORF">MRB53_018175</name>
</gene>
<comment type="caution">
    <text evidence="1">The sequence shown here is derived from an EMBL/GenBank/DDBJ whole genome shotgun (WGS) entry which is preliminary data.</text>
</comment>
<organism evidence="1 2">
    <name type="scientific">Persea americana</name>
    <name type="common">Avocado</name>
    <dbReference type="NCBI Taxonomy" id="3435"/>
    <lineage>
        <taxon>Eukaryota</taxon>
        <taxon>Viridiplantae</taxon>
        <taxon>Streptophyta</taxon>
        <taxon>Embryophyta</taxon>
        <taxon>Tracheophyta</taxon>
        <taxon>Spermatophyta</taxon>
        <taxon>Magnoliopsida</taxon>
        <taxon>Magnoliidae</taxon>
        <taxon>Laurales</taxon>
        <taxon>Lauraceae</taxon>
        <taxon>Persea</taxon>
    </lineage>
</organism>
<reference evidence="1 2" key="1">
    <citation type="journal article" date="2022" name="Hortic Res">
        <title>A haplotype resolved chromosomal level avocado genome allows analysis of novel avocado genes.</title>
        <authorList>
            <person name="Nath O."/>
            <person name="Fletcher S.J."/>
            <person name="Hayward A."/>
            <person name="Shaw L.M."/>
            <person name="Masouleh A.K."/>
            <person name="Furtado A."/>
            <person name="Henry R.J."/>
            <person name="Mitter N."/>
        </authorList>
    </citation>
    <scope>NUCLEOTIDE SEQUENCE [LARGE SCALE GENOMIC DNA]</scope>
    <source>
        <strain evidence="2">cv. Hass</strain>
    </source>
</reference>
<proteinExistence type="predicted"/>
<keyword evidence="2" id="KW-1185">Reference proteome</keyword>
<sequence>MMFLLFLWWGGEKTKKGAVGAVETFTVYALLFSAISSHHFSVEKNSKTTLKTQIFFFHFPFHPSLSLSLGSDSATCFRVWIM</sequence>
<accession>A0ACC2M830</accession>